<evidence type="ECO:0000259" key="1">
    <source>
        <dbReference type="Pfam" id="PF12146"/>
    </source>
</evidence>
<evidence type="ECO:0000313" key="3">
    <source>
        <dbReference type="Proteomes" id="UP000196027"/>
    </source>
</evidence>
<gene>
    <name evidence="2" type="ORF">OLMES_5251</name>
</gene>
<dbReference type="EMBL" id="CP021425">
    <property type="protein sequence ID" value="ARU59235.1"/>
    <property type="molecule type" value="Genomic_DNA"/>
</dbReference>
<dbReference type="RefSeq" id="WP_157678616.1">
    <property type="nucleotide sequence ID" value="NZ_CP021425.1"/>
</dbReference>
<dbReference type="Gene3D" id="3.40.50.1820">
    <property type="entry name" value="alpha/beta hydrolase"/>
    <property type="match status" value="1"/>
</dbReference>
<proteinExistence type="predicted"/>
<dbReference type="Pfam" id="PF12146">
    <property type="entry name" value="Hydrolase_4"/>
    <property type="match status" value="1"/>
</dbReference>
<sequence>MKFLVAVMIVMVVNLIGLSGRSAQADQHRLAHDEGTTPDTLMQDELLTFHHGQHQLMGHYLAPVRDLPPKAVLLFVHGDGAFTYDAEGYYDVFWDRLRRQGYGVFSWDKPGVGESSGNWLQQSMQDRQGEVRAAIRAVKQRYLIPESRIGLIGFSQAGWVIPALASGDSNIGFAIGIGFAANWIQQGQYYTRKRLAFEGASAAEIEQALAGFAAEVELFEKAPEYAVYRQYKGAQAMNEARYGFVLRNYRADASADYQRIEVPVLLLWGDQDANVDARAEYQRWQTRKSSPVTPRLIPNATHGLLKANRFQGQTFGLWSWLKLMWWQQDALAPEVMPVILDFLEHQTR</sequence>
<dbReference type="InterPro" id="IPR029058">
    <property type="entry name" value="AB_hydrolase_fold"/>
</dbReference>
<feature type="domain" description="Serine aminopeptidase S33" evidence="1">
    <location>
        <begin position="68"/>
        <end position="305"/>
    </location>
</feature>
<dbReference type="InterPro" id="IPR053145">
    <property type="entry name" value="AB_hydrolase_Est10"/>
</dbReference>
<dbReference type="InterPro" id="IPR022742">
    <property type="entry name" value="Hydrolase_4"/>
</dbReference>
<reference evidence="2 3" key="1">
    <citation type="submission" date="2017-05" db="EMBL/GenBank/DDBJ databases">
        <title>Genomic insights into alkan degradation activity of Oleiphilus messinensis.</title>
        <authorList>
            <person name="Kozyavkin S.A."/>
            <person name="Slesarev A.I."/>
            <person name="Golyshin P.N."/>
            <person name="Korzhenkov A."/>
            <person name="Golyshina O.N."/>
            <person name="Toshchakov S.V."/>
        </authorList>
    </citation>
    <scope>NUCLEOTIDE SEQUENCE [LARGE SCALE GENOMIC DNA]</scope>
    <source>
        <strain evidence="2 3">ME102</strain>
    </source>
</reference>
<organism evidence="2 3">
    <name type="scientific">Oleiphilus messinensis</name>
    <dbReference type="NCBI Taxonomy" id="141451"/>
    <lineage>
        <taxon>Bacteria</taxon>
        <taxon>Pseudomonadati</taxon>
        <taxon>Pseudomonadota</taxon>
        <taxon>Gammaproteobacteria</taxon>
        <taxon>Oceanospirillales</taxon>
        <taxon>Oleiphilaceae</taxon>
        <taxon>Oleiphilus</taxon>
    </lineage>
</organism>
<dbReference type="Proteomes" id="UP000196027">
    <property type="component" value="Chromosome"/>
</dbReference>
<dbReference type="SUPFAM" id="SSF53474">
    <property type="entry name" value="alpha/beta-Hydrolases"/>
    <property type="match status" value="1"/>
</dbReference>
<keyword evidence="2" id="KW-0378">Hydrolase</keyword>
<evidence type="ECO:0000313" key="2">
    <source>
        <dbReference type="EMBL" id="ARU59235.1"/>
    </source>
</evidence>
<dbReference type="GO" id="GO:0052689">
    <property type="term" value="F:carboxylic ester hydrolase activity"/>
    <property type="evidence" value="ECO:0007669"/>
    <property type="project" value="TreeGrafter"/>
</dbReference>
<keyword evidence="3" id="KW-1185">Reference proteome</keyword>
<protein>
    <submittedName>
        <fullName evidence="2">Hydrolase of the alpha/beta superfamily protein</fullName>
    </submittedName>
</protein>
<dbReference type="OrthoDB" id="9765647at2"/>
<name>A0A1Y0II91_9GAMM</name>
<accession>A0A1Y0II91</accession>
<dbReference type="PANTHER" id="PTHR43265">
    <property type="entry name" value="ESTERASE ESTD"/>
    <property type="match status" value="1"/>
</dbReference>
<dbReference type="AlphaFoldDB" id="A0A1Y0II91"/>
<dbReference type="PANTHER" id="PTHR43265:SF1">
    <property type="entry name" value="ESTERASE ESTD"/>
    <property type="match status" value="1"/>
</dbReference>
<dbReference type="KEGG" id="ome:OLMES_5251"/>